<dbReference type="Proteomes" id="UP001234989">
    <property type="component" value="Chromosome 2"/>
</dbReference>
<evidence type="ECO:0000313" key="3">
    <source>
        <dbReference type="Proteomes" id="UP001234989"/>
    </source>
</evidence>
<reference evidence="2" key="1">
    <citation type="submission" date="2023-08" db="EMBL/GenBank/DDBJ databases">
        <title>A de novo genome assembly of Solanum verrucosum Schlechtendal, a Mexican diploid species geographically isolated from the other diploid A-genome species in potato relatives.</title>
        <authorList>
            <person name="Hosaka K."/>
        </authorList>
    </citation>
    <scope>NUCLEOTIDE SEQUENCE</scope>
    <source>
        <tissue evidence="2">Young leaves</tissue>
    </source>
</reference>
<evidence type="ECO:0000313" key="2">
    <source>
        <dbReference type="EMBL" id="WMV15680.1"/>
    </source>
</evidence>
<feature type="compositionally biased region" description="Basic and acidic residues" evidence="1">
    <location>
        <begin position="70"/>
        <end position="83"/>
    </location>
</feature>
<evidence type="ECO:0000256" key="1">
    <source>
        <dbReference type="SAM" id="MobiDB-lite"/>
    </source>
</evidence>
<dbReference type="EMBL" id="CP133613">
    <property type="protein sequence ID" value="WMV15680.1"/>
    <property type="molecule type" value="Genomic_DNA"/>
</dbReference>
<feature type="region of interest" description="Disordered" evidence="1">
    <location>
        <begin position="1"/>
        <end position="104"/>
    </location>
</feature>
<protein>
    <submittedName>
        <fullName evidence="2">Uncharacterized protein</fullName>
    </submittedName>
</protein>
<keyword evidence="3" id="KW-1185">Reference proteome</keyword>
<feature type="region of interest" description="Disordered" evidence="1">
    <location>
        <begin position="118"/>
        <end position="154"/>
    </location>
</feature>
<organism evidence="2 3">
    <name type="scientific">Solanum verrucosum</name>
    <dbReference type="NCBI Taxonomy" id="315347"/>
    <lineage>
        <taxon>Eukaryota</taxon>
        <taxon>Viridiplantae</taxon>
        <taxon>Streptophyta</taxon>
        <taxon>Embryophyta</taxon>
        <taxon>Tracheophyta</taxon>
        <taxon>Spermatophyta</taxon>
        <taxon>Magnoliopsida</taxon>
        <taxon>eudicotyledons</taxon>
        <taxon>Gunneridae</taxon>
        <taxon>Pentapetalae</taxon>
        <taxon>asterids</taxon>
        <taxon>lamiids</taxon>
        <taxon>Solanales</taxon>
        <taxon>Solanaceae</taxon>
        <taxon>Solanoideae</taxon>
        <taxon>Solaneae</taxon>
        <taxon>Solanum</taxon>
    </lineage>
</organism>
<accession>A0AAF0Q4Z2</accession>
<name>A0AAF0Q4Z2_SOLVR</name>
<dbReference type="PANTHER" id="PTHR37187:SF7">
    <property type="entry name" value="EXPRESSED PROTEIN"/>
    <property type="match status" value="1"/>
</dbReference>
<feature type="compositionally biased region" description="Basic residues" evidence="1">
    <location>
        <begin position="1"/>
        <end position="16"/>
    </location>
</feature>
<feature type="compositionally biased region" description="Low complexity" evidence="1">
    <location>
        <begin position="144"/>
        <end position="153"/>
    </location>
</feature>
<gene>
    <name evidence="2" type="ORF">MTR67_009065</name>
</gene>
<dbReference type="PANTHER" id="PTHR37187">
    <property type="entry name" value="EXPRESSED PROTEIN"/>
    <property type="match status" value="1"/>
</dbReference>
<proteinExistence type="predicted"/>
<feature type="compositionally biased region" description="Polar residues" evidence="1">
    <location>
        <begin position="46"/>
        <end position="63"/>
    </location>
</feature>
<dbReference type="AlphaFoldDB" id="A0AAF0Q4Z2"/>
<sequence length="541" mass="57990">MPKGAKKRKAAQKKKQVQAIEPPSRSTGSFPGEEDLKRDDKESDSEGSSPASQDYQNHQNQFTEGEVEDGEKQLDDSHDRSIEENEFNGVKQEGKEVEIVGNEEGGLVQVERELKVECESESQKISAENAETMIESNRGGLQRSSSSSSSSSSVEKYDVAYKNDVVVDDAPTVELVKDIESLPGKNRIVVDDAPVVELVKDIESLLDKNSIVVDDAPAVELVKDNESLPDEQAADILVGTTSACDLDKAAISEGIVQVTTSASDADNVIASAVEPVVKEKGEENLCVVDEKDTASDTVVENWKENLGAIVDKATISEVLMETGSEKRDETATAASCDASAISSGNTLENTDAKASATLENEEKIEAPHSAPKIDAVSADVKESPARECHDHQRYLHDQCKQLPGRVAVACLSCLQDQIDELRLGTGTGCTGTIPVRSGTIPVRSGPVVFGTGWDTLNRYTERNGTMIWYRYTGTGSSRFIPVRSGTGPVPWDGTELSLYPGNSGPVHPGTGQQPGQTVPFRSGTGLFRSGGPIPVRCPVLV</sequence>